<evidence type="ECO:0000256" key="2">
    <source>
        <dbReference type="ARBA" id="ARBA00022723"/>
    </source>
</evidence>
<dbReference type="PANTHER" id="PTHR33337:SF40">
    <property type="entry name" value="CENP-V_GFA DOMAIN-CONTAINING PROTEIN-RELATED"/>
    <property type="match status" value="1"/>
</dbReference>
<comment type="similarity">
    <text evidence="1">Belongs to the Gfa family.</text>
</comment>
<comment type="caution">
    <text evidence="6">The sequence shown here is derived from an EMBL/GenBank/DDBJ whole genome shotgun (WGS) entry which is preliminary data.</text>
</comment>
<protein>
    <submittedName>
        <fullName evidence="6">GFA family protein</fullName>
    </submittedName>
</protein>
<evidence type="ECO:0000313" key="7">
    <source>
        <dbReference type="Proteomes" id="UP001524570"/>
    </source>
</evidence>
<proteinExistence type="inferred from homology"/>
<name>A0ABT1TXX7_9GAMM</name>
<evidence type="ECO:0000256" key="4">
    <source>
        <dbReference type="ARBA" id="ARBA00023239"/>
    </source>
</evidence>
<dbReference type="EMBL" id="JANIBL010000081">
    <property type="protein sequence ID" value="MCQ8119632.1"/>
    <property type="molecule type" value="Genomic_DNA"/>
</dbReference>
<evidence type="ECO:0000259" key="5">
    <source>
        <dbReference type="PROSITE" id="PS51891"/>
    </source>
</evidence>
<dbReference type="Proteomes" id="UP001524570">
    <property type="component" value="Unassembled WGS sequence"/>
</dbReference>
<dbReference type="PANTHER" id="PTHR33337">
    <property type="entry name" value="GFA DOMAIN-CONTAINING PROTEIN"/>
    <property type="match status" value="1"/>
</dbReference>
<keyword evidence="2" id="KW-0479">Metal-binding</keyword>
<organism evidence="6 7">
    <name type="scientific">Methylomonas rosea</name>
    <dbReference type="NCBI Taxonomy" id="2952227"/>
    <lineage>
        <taxon>Bacteria</taxon>
        <taxon>Pseudomonadati</taxon>
        <taxon>Pseudomonadota</taxon>
        <taxon>Gammaproteobacteria</taxon>
        <taxon>Methylococcales</taxon>
        <taxon>Methylococcaceae</taxon>
        <taxon>Methylomonas</taxon>
    </lineage>
</organism>
<feature type="domain" description="CENP-V/GFA" evidence="5">
    <location>
        <begin position="4"/>
        <end position="121"/>
    </location>
</feature>
<dbReference type="InterPro" id="IPR006913">
    <property type="entry name" value="CENP-V/GFA"/>
</dbReference>
<dbReference type="PROSITE" id="PS51891">
    <property type="entry name" value="CENP_V_GFA"/>
    <property type="match status" value="1"/>
</dbReference>
<evidence type="ECO:0000256" key="3">
    <source>
        <dbReference type="ARBA" id="ARBA00022833"/>
    </source>
</evidence>
<dbReference type="Pfam" id="PF04828">
    <property type="entry name" value="GFA"/>
    <property type="match status" value="1"/>
</dbReference>
<evidence type="ECO:0000313" key="6">
    <source>
        <dbReference type="EMBL" id="MCQ8119632.1"/>
    </source>
</evidence>
<evidence type="ECO:0000256" key="1">
    <source>
        <dbReference type="ARBA" id="ARBA00005495"/>
    </source>
</evidence>
<dbReference type="RefSeq" id="WP_256608477.1">
    <property type="nucleotide sequence ID" value="NZ_JANIBL010000081.1"/>
</dbReference>
<keyword evidence="3" id="KW-0862">Zinc</keyword>
<keyword evidence="7" id="KW-1185">Reference proteome</keyword>
<keyword evidence="4" id="KW-0456">Lyase</keyword>
<dbReference type="InterPro" id="IPR011057">
    <property type="entry name" value="Mss4-like_sf"/>
</dbReference>
<gene>
    <name evidence="6" type="ORF">NP589_19580</name>
</gene>
<sequence>MEKYEGSCACGTIRYFFEGEPINSAFCYCKECQVHTGSDKWFVLWVPKDKFSLTKGSPSSFTRKGDSGENVNYQFCGACGTTLCAEITAGDFYSVAASTLAGNKNLSPKMAIYTASAPSWAVFPEGVPKFAALPPDFSA</sequence>
<reference evidence="6 7" key="1">
    <citation type="submission" date="2022-07" db="EMBL/GenBank/DDBJ databases">
        <title>Methylomonas rivi sp. nov., Methylomonas rosea sp. nov., Methylomonas aureus sp. nov. and Methylomonas subterranea sp. nov., four novel methanotrophs isolated from a freshwater creek and the deep terrestrial subsurface.</title>
        <authorList>
            <person name="Abin C."/>
            <person name="Sankaranarayanan K."/>
            <person name="Garner C."/>
            <person name="Sindelar R."/>
            <person name="Kotary K."/>
            <person name="Garner R."/>
            <person name="Barclay S."/>
            <person name="Lawson P."/>
            <person name="Krumholz L."/>
        </authorList>
    </citation>
    <scope>NUCLEOTIDE SEQUENCE [LARGE SCALE GENOMIC DNA]</scope>
    <source>
        <strain evidence="6 7">WSC-7</strain>
    </source>
</reference>
<accession>A0ABT1TXX7</accession>
<dbReference type="SUPFAM" id="SSF51316">
    <property type="entry name" value="Mss4-like"/>
    <property type="match status" value="1"/>
</dbReference>
<dbReference type="Gene3D" id="3.90.1590.10">
    <property type="entry name" value="glutathione-dependent formaldehyde- activating enzyme (gfa)"/>
    <property type="match status" value="1"/>
</dbReference>